<keyword evidence="1" id="KW-0812">Transmembrane</keyword>
<dbReference type="EMBL" id="AZBU02000011">
    <property type="protein sequence ID" value="TKR61708.1"/>
    <property type="molecule type" value="Genomic_DNA"/>
</dbReference>
<keyword evidence="1" id="KW-1133">Transmembrane helix</keyword>
<gene>
    <name evidence="2" type="ORF">L596_028788</name>
</gene>
<comment type="caution">
    <text evidence="2">The sequence shown here is derived from an EMBL/GenBank/DDBJ whole genome shotgun (WGS) entry which is preliminary data.</text>
</comment>
<dbReference type="Proteomes" id="UP000298663">
    <property type="component" value="Unassembled WGS sequence"/>
</dbReference>
<dbReference type="AlphaFoldDB" id="A0A4U5LZC7"/>
<name>A0A4U5LZC7_STECR</name>
<reference evidence="2 3" key="1">
    <citation type="journal article" date="2015" name="Genome Biol.">
        <title>Comparative genomics of Steinernema reveals deeply conserved gene regulatory networks.</title>
        <authorList>
            <person name="Dillman A.R."/>
            <person name="Macchietto M."/>
            <person name="Porter C.F."/>
            <person name="Rogers A."/>
            <person name="Williams B."/>
            <person name="Antoshechkin I."/>
            <person name="Lee M.M."/>
            <person name="Goodwin Z."/>
            <person name="Lu X."/>
            <person name="Lewis E.E."/>
            <person name="Goodrich-Blair H."/>
            <person name="Stock S.P."/>
            <person name="Adams B.J."/>
            <person name="Sternberg P.W."/>
            <person name="Mortazavi A."/>
        </authorList>
    </citation>
    <scope>NUCLEOTIDE SEQUENCE [LARGE SCALE GENOMIC DNA]</scope>
    <source>
        <strain evidence="2 3">ALL</strain>
    </source>
</reference>
<keyword evidence="1" id="KW-0472">Membrane</keyword>
<evidence type="ECO:0000313" key="2">
    <source>
        <dbReference type="EMBL" id="TKR61708.1"/>
    </source>
</evidence>
<sequence length="93" mass="9814">MATTLAPGGTTATSDDVCPKPSYLAGFIIVVVYILLLVVFLVVFLVVNRKYLGAGAIRIRKEPGVVGTNSKGVKGGRRDEITDYDVTLANTVG</sequence>
<keyword evidence="3" id="KW-1185">Reference proteome</keyword>
<proteinExistence type="predicted"/>
<feature type="transmembrane region" description="Helical" evidence="1">
    <location>
        <begin position="23"/>
        <end position="47"/>
    </location>
</feature>
<organism evidence="2 3">
    <name type="scientific">Steinernema carpocapsae</name>
    <name type="common">Entomopathogenic nematode</name>
    <dbReference type="NCBI Taxonomy" id="34508"/>
    <lineage>
        <taxon>Eukaryota</taxon>
        <taxon>Metazoa</taxon>
        <taxon>Ecdysozoa</taxon>
        <taxon>Nematoda</taxon>
        <taxon>Chromadorea</taxon>
        <taxon>Rhabditida</taxon>
        <taxon>Tylenchina</taxon>
        <taxon>Panagrolaimomorpha</taxon>
        <taxon>Strongyloidoidea</taxon>
        <taxon>Steinernematidae</taxon>
        <taxon>Steinernema</taxon>
    </lineage>
</organism>
<reference evidence="2 3" key="2">
    <citation type="journal article" date="2019" name="G3 (Bethesda)">
        <title>Hybrid Assembly of the Genome of the Entomopathogenic Nematode Steinernema carpocapsae Identifies the X-Chromosome.</title>
        <authorList>
            <person name="Serra L."/>
            <person name="Macchietto M."/>
            <person name="Macias-Munoz A."/>
            <person name="McGill C.J."/>
            <person name="Rodriguez I.M."/>
            <person name="Rodriguez B."/>
            <person name="Murad R."/>
            <person name="Mortazavi A."/>
        </authorList>
    </citation>
    <scope>NUCLEOTIDE SEQUENCE [LARGE SCALE GENOMIC DNA]</scope>
    <source>
        <strain evidence="2 3">ALL</strain>
    </source>
</reference>
<protein>
    <submittedName>
        <fullName evidence="2">Uncharacterized protein</fullName>
    </submittedName>
</protein>
<evidence type="ECO:0000313" key="3">
    <source>
        <dbReference type="Proteomes" id="UP000298663"/>
    </source>
</evidence>
<accession>A0A4U5LZC7</accession>
<evidence type="ECO:0000256" key="1">
    <source>
        <dbReference type="SAM" id="Phobius"/>
    </source>
</evidence>